<keyword evidence="2" id="KW-1185">Reference proteome</keyword>
<proteinExistence type="predicted"/>
<protein>
    <recommendedName>
        <fullName evidence="3">Reverse transcriptase domain-containing protein</fullName>
    </recommendedName>
</protein>
<dbReference type="OrthoDB" id="3193212at2759"/>
<evidence type="ECO:0000313" key="1">
    <source>
        <dbReference type="EMBL" id="OMJ20166.1"/>
    </source>
</evidence>
<dbReference type="InterPro" id="IPR043128">
    <property type="entry name" value="Rev_trsase/Diguanyl_cyclase"/>
</dbReference>
<comment type="caution">
    <text evidence="1">The sequence shown here is derived from an EMBL/GenBank/DDBJ whole genome shotgun (WGS) entry which is preliminary data.</text>
</comment>
<evidence type="ECO:0008006" key="3">
    <source>
        <dbReference type="Google" id="ProtNLM"/>
    </source>
</evidence>
<evidence type="ECO:0000313" key="2">
    <source>
        <dbReference type="Proteomes" id="UP000187283"/>
    </source>
</evidence>
<dbReference type="Proteomes" id="UP000187283">
    <property type="component" value="Unassembled WGS sequence"/>
</dbReference>
<organism evidence="1 2">
    <name type="scientific">Smittium culicis</name>
    <dbReference type="NCBI Taxonomy" id="133412"/>
    <lineage>
        <taxon>Eukaryota</taxon>
        <taxon>Fungi</taxon>
        <taxon>Fungi incertae sedis</taxon>
        <taxon>Zoopagomycota</taxon>
        <taxon>Kickxellomycotina</taxon>
        <taxon>Harpellomycetes</taxon>
        <taxon>Harpellales</taxon>
        <taxon>Legeriomycetaceae</taxon>
        <taxon>Smittium</taxon>
    </lineage>
</organism>
<dbReference type="InterPro" id="IPR043502">
    <property type="entry name" value="DNA/RNA_pol_sf"/>
</dbReference>
<dbReference type="SUPFAM" id="SSF56672">
    <property type="entry name" value="DNA/RNA polymerases"/>
    <property type="match status" value="1"/>
</dbReference>
<dbReference type="Gene3D" id="3.30.70.270">
    <property type="match status" value="1"/>
</dbReference>
<sequence length="111" mass="11961">MGLFIDDGCIKGGLDKDERENNAGIRNFVLNHIEDVVEILTTLKHTGMTINASKCNFGVSKVEIVGFICSEEGRGRLILTVDASPVGAGGVLHQENENGERMPCIASQIMT</sequence>
<dbReference type="AlphaFoldDB" id="A0A1R1Y0E1"/>
<reference evidence="1 2" key="1">
    <citation type="submission" date="2017-01" db="EMBL/GenBank/DDBJ databases">
        <authorList>
            <person name="Mah S.A."/>
            <person name="Swanson W.J."/>
            <person name="Moy G.W."/>
            <person name="Vacquier V.D."/>
        </authorList>
    </citation>
    <scope>NUCLEOTIDE SEQUENCE [LARGE SCALE GENOMIC DNA]</scope>
    <source>
        <strain evidence="1 2">GSMNP</strain>
    </source>
</reference>
<accession>A0A1R1Y0E1</accession>
<name>A0A1R1Y0E1_9FUNG</name>
<dbReference type="STRING" id="133412.A0A1R1Y0E1"/>
<gene>
    <name evidence="1" type="ORF">AYI70_g4282</name>
</gene>
<dbReference type="EMBL" id="LSSN01001312">
    <property type="protein sequence ID" value="OMJ20166.1"/>
    <property type="molecule type" value="Genomic_DNA"/>
</dbReference>